<comment type="caution">
    <text evidence="1">The sequence shown here is derived from an EMBL/GenBank/DDBJ whole genome shotgun (WGS) entry which is preliminary data.</text>
</comment>
<dbReference type="EMBL" id="ADHO01000159">
    <property type="protein sequence ID" value="EFX41761.1"/>
    <property type="molecule type" value="Genomic_DNA"/>
</dbReference>
<sequence length="218" mass="25391">MCATFFLKVTGFMTNDPKKRTLNAQGYEAFLQKQYFRAIFLFGQALFLDSTDGHAKIGLLLSDIALDFPKEAHSFYELYKNLLDSQPRRHKISIQHQILDLISSFDESLSRMAQAFGEENQLKTEGLDGILYADFKAMCVGKDFKEVFENLMFSTKVIFDKREDFYEFLDSLVENAFYDMSISYIENMRELLWYDSRISAILQKALMLEKQSPKAHKK</sequence>
<name>E7G4F6_9HELI</name>
<accession>E7G4F6</accession>
<evidence type="ECO:0000313" key="2">
    <source>
        <dbReference type="Proteomes" id="UP000054093"/>
    </source>
</evidence>
<evidence type="ECO:0000313" key="1">
    <source>
        <dbReference type="EMBL" id="EFX41761.1"/>
    </source>
</evidence>
<dbReference type="Proteomes" id="UP000054093">
    <property type="component" value="Unassembled WGS sequence"/>
</dbReference>
<dbReference type="AlphaFoldDB" id="E7G4F6"/>
<evidence type="ECO:0008006" key="3">
    <source>
        <dbReference type="Google" id="ProtNLM"/>
    </source>
</evidence>
<gene>
    <name evidence="1" type="ORF">HSUHS5_0863</name>
</gene>
<proteinExistence type="predicted"/>
<reference evidence="1 2" key="1">
    <citation type="journal article" date="2011" name="Vet. Res.">
        <title>Genome sequence of Helicobacter suis supports its role in gastric pathology.</title>
        <authorList>
            <person name="Vermoote M."/>
            <person name="Vandekerckhove T.T."/>
            <person name="Flahou B."/>
            <person name="Pasmans F."/>
            <person name="Smet A."/>
            <person name="De Groote D."/>
            <person name="Van Criekinge W."/>
            <person name="Ducatelle R."/>
            <person name="Haesebrouck F."/>
        </authorList>
    </citation>
    <scope>NUCLEOTIDE SEQUENCE [LARGE SCALE GENOMIC DNA]</scope>
    <source>
        <strain evidence="1 2">HS5</strain>
    </source>
</reference>
<organism evidence="1 2">
    <name type="scientific">Helicobacter suis HS5</name>
    <dbReference type="NCBI Taxonomy" id="710394"/>
    <lineage>
        <taxon>Bacteria</taxon>
        <taxon>Pseudomonadati</taxon>
        <taxon>Campylobacterota</taxon>
        <taxon>Epsilonproteobacteria</taxon>
        <taxon>Campylobacterales</taxon>
        <taxon>Helicobacteraceae</taxon>
        <taxon>Helicobacter</taxon>
    </lineage>
</organism>
<protein>
    <recommendedName>
        <fullName evidence="3">Histidine kinase</fullName>
    </recommendedName>
</protein>